<evidence type="ECO:0000313" key="11">
    <source>
        <dbReference type="Proteomes" id="UP000632828"/>
    </source>
</evidence>
<dbReference type="PRINTS" id="PR00344">
    <property type="entry name" value="BCTRLSENSOR"/>
</dbReference>
<dbReference type="Pfam" id="PF02518">
    <property type="entry name" value="HATPase_c"/>
    <property type="match status" value="1"/>
</dbReference>
<keyword evidence="8" id="KW-0902">Two-component regulatory system</keyword>
<evidence type="ECO:0000256" key="3">
    <source>
        <dbReference type="ARBA" id="ARBA00022553"/>
    </source>
</evidence>
<dbReference type="GO" id="GO:0000156">
    <property type="term" value="F:phosphorelay response regulator activity"/>
    <property type="evidence" value="ECO:0007669"/>
    <property type="project" value="TreeGrafter"/>
</dbReference>
<dbReference type="GO" id="GO:0007234">
    <property type="term" value="P:osmosensory signaling via phosphorelay pathway"/>
    <property type="evidence" value="ECO:0007669"/>
    <property type="project" value="TreeGrafter"/>
</dbReference>
<evidence type="ECO:0000256" key="6">
    <source>
        <dbReference type="ARBA" id="ARBA00022777"/>
    </source>
</evidence>
<dbReference type="EC" id="2.7.13.3" evidence="2"/>
<dbReference type="AlphaFoldDB" id="A0A8J6UIW4"/>
<dbReference type="InterPro" id="IPR036890">
    <property type="entry name" value="HATPase_C_sf"/>
</dbReference>
<feature type="domain" description="Histidine kinase" evidence="9">
    <location>
        <begin position="163"/>
        <end position="377"/>
    </location>
</feature>
<evidence type="ECO:0000256" key="7">
    <source>
        <dbReference type="ARBA" id="ARBA00022840"/>
    </source>
</evidence>
<dbReference type="SMART" id="SM00387">
    <property type="entry name" value="HATPase_c"/>
    <property type="match status" value="1"/>
</dbReference>
<dbReference type="PANTHER" id="PTHR42878:SF7">
    <property type="entry name" value="SENSOR HISTIDINE KINASE GLRK"/>
    <property type="match status" value="1"/>
</dbReference>
<evidence type="ECO:0000313" key="10">
    <source>
        <dbReference type="EMBL" id="MBD1401835.1"/>
    </source>
</evidence>
<evidence type="ECO:0000256" key="2">
    <source>
        <dbReference type="ARBA" id="ARBA00012438"/>
    </source>
</evidence>
<dbReference type="Gene3D" id="3.30.565.10">
    <property type="entry name" value="Histidine kinase-like ATPase, C-terminal domain"/>
    <property type="match status" value="1"/>
</dbReference>
<sequence length="382" mass="42413">MINLSTMTDHLDFIAARLDGSTQVALVTLTADTRIIDYTQAFKNLIERDDNLKDANLKNLLLAESRALLDDNPVEKSPLQLNFTLADHNSLALQCSFHPTRDGYLMYGEQAILADSDVMRTISLLNNELAGLTRELNRRNRVLKQTQGQLQRKNDEIKQYASIIAHDFNSPLITINAFVGQIEKDLEGGRSDEIESNLTFIKEAGQKLKQLLDGLMQITAIDRVESPPENIHYTELIATCLATLAGPLQQRGVNVTIDETALTLTGDRLQLGQIWQNLIENAIKYMGDQLHPHIVVGATPEGHDVVFYVRDNGIGIKPEHAERVFQLFTQLSKNNPGTGLGLSLVKKIVERYQGKVRVESAGIGKGSCFRFTLPGAVVSNRS</sequence>
<evidence type="ECO:0000259" key="9">
    <source>
        <dbReference type="PROSITE" id="PS50109"/>
    </source>
</evidence>
<dbReference type="RefSeq" id="WP_191157821.1">
    <property type="nucleotide sequence ID" value="NZ_JACWUN010000023.1"/>
</dbReference>
<evidence type="ECO:0000256" key="8">
    <source>
        <dbReference type="ARBA" id="ARBA00023012"/>
    </source>
</evidence>
<dbReference type="EMBL" id="JACWUN010000023">
    <property type="protein sequence ID" value="MBD1401835.1"/>
    <property type="molecule type" value="Genomic_DNA"/>
</dbReference>
<dbReference type="Proteomes" id="UP000632828">
    <property type="component" value="Unassembled WGS sequence"/>
</dbReference>
<dbReference type="Gene3D" id="1.10.287.130">
    <property type="match status" value="1"/>
</dbReference>
<organism evidence="10 11">
    <name type="scientific">Pelovirga terrestris</name>
    <dbReference type="NCBI Taxonomy" id="2771352"/>
    <lineage>
        <taxon>Bacteria</taxon>
        <taxon>Pseudomonadati</taxon>
        <taxon>Thermodesulfobacteriota</taxon>
        <taxon>Desulfuromonadia</taxon>
        <taxon>Geobacterales</taxon>
        <taxon>Geobacteraceae</taxon>
        <taxon>Pelovirga</taxon>
    </lineage>
</organism>
<dbReference type="CDD" id="cd00082">
    <property type="entry name" value="HisKA"/>
    <property type="match status" value="1"/>
</dbReference>
<dbReference type="FunFam" id="3.30.565.10:FF:000006">
    <property type="entry name" value="Sensor histidine kinase WalK"/>
    <property type="match status" value="1"/>
</dbReference>
<keyword evidence="4" id="KW-0808">Transferase</keyword>
<dbReference type="SUPFAM" id="SSF55874">
    <property type="entry name" value="ATPase domain of HSP90 chaperone/DNA topoisomerase II/histidine kinase"/>
    <property type="match status" value="1"/>
</dbReference>
<proteinExistence type="predicted"/>
<dbReference type="GO" id="GO:0030295">
    <property type="term" value="F:protein kinase activator activity"/>
    <property type="evidence" value="ECO:0007669"/>
    <property type="project" value="TreeGrafter"/>
</dbReference>
<dbReference type="InterPro" id="IPR004358">
    <property type="entry name" value="Sig_transdc_His_kin-like_C"/>
</dbReference>
<dbReference type="InterPro" id="IPR050351">
    <property type="entry name" value="BphY/WalK/GraS-like"/>
</dbReference>
<dbReference type="InterPro" id="IPR005467">
    <property type="entry name" value="His_kinase_dom"/>
</dbReference>
<protein>
    <recommendedName>
        <fullName evidence="2">histidine kinase</fullName>
        <ecNumber evidence="2">2.7.13.3</ecNumber>
    </recommendedName>
</protein>
<keyword evidence="5" id="KW-0547">Nucleotide-binding</keyword>
<keyword evidence="6" id="KW-0418">Kinase</keyword>
<dbReference type="InterPro" id="IPR036097">
    <property type="entry name" value="HisK_dim/P_sf"/>
</dbReference>
<dbReference type="InterPro" id="IPR003594">
    <property type="entry name" value="HATPase_dom"/>
</dbReference>
<keyword evidence="3" id="KW-0597">Phosphoprotein</keyword>
<gene>
    <name evidence="10" type="ORF">ICT70_14325</name>
</gene>
<evidence type="ECO:0000256" key="1">
    <source>
        <dbReference type="ARBA" id="ARBA00000085"/>
    </source>
</evidence>
<keyword evidence="7" id="KW-0067">ATP-binding</keyword>
<dbReference type="GO" id="GO:0000155">
    <property type="term" value="F:phosphorelay sensor kinase activity"/>
    <property type="evidence" value="ECO:0007669"/>
    <property type="project" value="InterPro"/>
</dbReference>
<accession>A0A8J6UIW4</accession>
<comment type="catalytic activity">
    <reaction evidence="1">
        <text>ATP + protein L-histidine = ADP + protein N-phospho-L-histidine.</text>
        <dbReference type="EC" id="2.7.13.3"/>
    </reaction>
</comment>
<reference evidence="10" key="1">
    <citation type="submission" date="2020-09" db="EMBL/GenBank/DDBJ databases">
        <title>Pelobacter alkaliphilus sp. nov., a novel anaerobic arsenate-reducing bacterium from terrestrial mud volcano.</title>
        <authorList>
            <person name="Khomyakova M.A."/>
            <person name="Merkel A.Y."/>
            <person name="Slobodkin A.I."/>
        </authorList>
    </citation>
    <scope>NUCLEOTIDE SEQUENCE</scope>
    <source>
        <strain evidence="10">M08fum</strain>
    </source>
</reference>
<dbReference type="InterPro" id="IPR003661">
    <property type="entry name" value="HisK_dim/P_dom"/>
</dbReference>
<dbReference type="SUPFAM" id="SSF47384">
    <property type="entry name" value="Homodimeric domain of signal transducing histidine kinase"/>
    <property type="match status" value="1"/>
</dbReference>
<dbReference type="GO" id="GO:0005524">
    <property type="term" value="F:ATP binding"/>
    <property type="evidence" value="ECO:0007669"/>
    <property type="project" value="UniProtKB-KW"/>
</dbReference>
<comment type="caution">
    <text evidence="10">The sequence shown here is derived from an EMBL/GenBank/DDBJ whole genome shotgun (WGS) entry which is preliminary data.</text>
</comment>
<dbReference type="PANTHER" id="PTHR42878">
    <property type="entry name" value="TWO-COMPONENT HISTIDINE KINASE"/>
    <property type="match status" value="1"/>
</dbReference>
<evidence type="ECO:0000256" key="5">
    <source>
        <dbReference type="ARBA" id="ARBA00022741"/>
    </source>
</evidence>
<evidence type="ECO:0000256" key="4">
    <source>
        <dbReference type="ARBA" id="ARBA00022679"/>
    </source>
</evidence>
<name>A0A8J6UIW4_9BACT</name>
<keyword evidence="11" id="KW-1185">Reference proteome</keyword>
<dbReference type="PROSITE" id="PS50109">
    <property type="entry name" value="HIS_KIN"/>
    <property type="match status" value="1"/>
</dbReference>